<dbReference type="Proteomes" id="UP001174136">
    <property type="component" value="Unassembled WGS sequence"/>
</dbReference>
<evidence type="ECO:0000313" key="3">
    <source>
        <dbReference type="Proteomes" id="UP001174136"/>
    </source>
</evidence>
<feature type="compositionally biased region" description="Acidic residues" evidence="1">
    <location>
        <begin position="209"/>
        <end position="219"/>
    </location>
</feature>
<protein>
    <submittedName>
        <fullName evidence="2">Uncharacterized protein</fullName>
    </submittedName>
</protein>
<evidence type="ECO:0000256" key="1">
    <source>
        <dbReference type="SAM" id="MobiDB-lite"/>
    </source>
</evidence>
<gene>
    <name evidence="2" type="ORF">N1851_023334</name>
</gene>
<reference evidence="2" key="1">
    <citation type="journal article" date="2023" name="Front. Mar. Sci.">
        <title>A new Merluccius polli reference genome to investigate the effects of global change in West African waters.</title>
        <authorList>
            <person name="Mateo J.L."/>
            <person name="Blanco-Fernandez C."/>
            <person name="Garcia-Vazquez E."/>
            <person name="Machado-Schiaffino G."/>
        </authorList>
    </citation>
    <scope>NUCLEOTIDE SEQUENCE</scope>
    <source>
        <strain evidence="2">C29</strain>
        <tissue evidence="2">Fin</tissue>
    </source>
</reference>
<accession>A0AA47NV52</accession>
<dbReference type="AlphaFoldDB" id="A0AA47NV52"/>
<proteinExistence type="predicted"/>
<feature type="region of interest" description="Disordered" evidence="1">
    <location>
        <begin position="88"/>
        <end position="113"/>
    </location>
</feature>
<keyword evidence="3" id="KW-1185">Reference proteome</keyword>
<comment type="caution">
    <text evidence="2">The sequence shown here is derived from an EMBL/GenBank/DDBJ whole genome shotgun (WGS) entry which is preliminary data.</text>
</comment>
<dbReference type="EMBL" id="JAOPHQ010004300">
    <property type="protein sequence ID" value="KAK0139761.1"/>
    <property type="molecule type" value="Genomic_DNA"/>
</dbReference>
<feature type="region of interest" description="Disordered" evidence="1">
    <location>
        <begin position="135"/>
        <end position="274"/>
    </location>
</feature>
<organism evidence="2 3">
    <name type="scientific">Merluccius polli</name>
    <name type="common">Benguela hake</name>
    <name type="synonym">Merluccius cadenati</name>
    <dbReference type="NCBI Taxonomy" id="89951"/>
    <lineage>
        <taxon>Eukaryota</taxon>
        <taxon>Metazoa</taxon>
        <taxon>Chordata</taxon>
        <taxon>Craniata</taxon>
        <taxon>Vertebrata</taxon>
        <taxon>Euteleostomi</taxon>
        <taxon>Actinopterygii</taxon>
        <taxon>Neopterygii</taxon>
        <taxon>Teleostei</taxon>
        <taxon>Neoteleostei</taxon>
        <taxon>Acanthomorphata</taxon>
        <taxon>Zeiogadaria</taxon>
        <taxon>Gadariae</taxon>
        <taxon>Gadiformes</taxon>
        <taxon>Gadoidei</taxon>
        <taxon>Merlucciidae</taxon>
        <taxon>Merluccius</taxon>
    </lineage>
</organism>
<feature type="compositionally biased region" description="Polar residues" evidence="1">
    <location>
        <begin position="30"/>
        <end position="53"/>
    </location>
</feature>
<feature type="region of interest" description="Disordered" evidence="1">
    <location>
        <begin position="30"/>
        <end position="61"/>
    </location>
</feature>
<sequence length="318" mass="33776">MLHAVNSDGRPSSVEKLAFKYMELCKLESSTDSESDISLRSSDTSTMALVSTSRPDRRPLQKSMLSLSHKGGGRLPCYCRFLDPYDGSSEDSDESSSAPAGVLGRRPRQQHGGACSHLLCRGRRFVTLLQPPASVPAEVTKREPRAPTAPTSTPGPLLLQHPADVQMDSDGSSSEPWVRGPDAPRSSVADQNPAPGETSPASGDGPGGGEEEEEEEDRFEDSGLHSATGSPPPPPPPSAGSASHAAETSPDPGGHSGCLYKRKTMETAESGQRKKQCVVSMKEEYPRQGGCTAEMQITGELKCSKALYSVQRTATPRS</sequence>
<name>A0AA47NV52_MERPO</name>
<evidence type="ECO:0000313" key="2">
    <source>
        <dbReference type="EMBL" id="KAK0139761.1"/>
    </source>
</evidence>